<dbReference type="eggNOG" id="COG0657">
    <property type="taxonomic scope" value="Bacteria"/>
</dbReference>
<feature type="domain" description="BD-FAE-like" evidence="3">
    <location>
        <begin position="189"/>
        <end position="397"/>
    </location>
</feature>
<dbReference type="InterPro" id="IPR049492">
    <property type="entry name" value="BD-FAE-like_dom"/>
</dbReference>
<evidence type="ECO:0000313" key="5">
    <source>
        <dbReference type="Proteomes" id="UP000009885"/>
    </source>
</evidence>
<dbReference type="STRING" id="1229783.C273_04380"/>
<dbReference type="Gene3D" id="3.40.50.1820">
    <property type="entry name" value="alpha/beta hydrolase"/>
    <property type="match status" value="1"/>
</dbReference>
<keyword evidence="2" id="KW-1133">Transmembrane helix</keyword>
<evidence type="ECO:0000256" key="1">
    <source>
        <dbReference type="ARBA" id="ARBA00022801"/>
    </source>
</evidence>
<dbReference type="EMBL" id="AMSQ01000005">
    <property type="protein sequence ID" value="EKU49011.1"/>
    <property type="molecule type" value="Genomic_DNA"/>
</dbReference>
<dbReference type="InterPro" id="IPR029058">
    <property type="entry name" value="AB_hydrolase_fold"/>
</dbReference>
<dbReference type="GO" id="GO:0016787">
    <property type="term" value="F:hydrolase activity"/>
    <property type="evidence" value="ECO:0007669"/>
    <property type="project" value="UniProtKB-KW"/>
</dbReference>
<dbReference type="AlphaFoldDB" id="K9ASH7"/>
<dbReference type="Pfam" id="PF20434">
    <property type="entry name" value="BD-FAE"/>
    <property type="match status" value="1"/>
</dbReference>
<organism evidence="4 5">
    <name type="scientific">Staphylococcus massiliensis S46</name>
    <dbReference type="NCBI Taxonomy" id="1229783"/>
    <lineage>
        <taxon>Bacteria</taxon>
        <taxon>Bacillati</taxon>
        <taxon>Bacillota</taxon>
        <taxon>Bacilli</taxon>
        <taxon>Bacillales</taxon>
        <taxon>Staphylococcaceae</taxon>
        <taxon>Staphylococcus</taxon>
    </lineage>
</organism>
<sequence>MNSRVNTMSRSFGLLLILLIAAHQFLINKHLTLGIITIIVLQLGMYMMRGLMSKRVRNALILAIIFFTFTDVVWIVTNHIAFWVLSQVTLMFIAFGLLIFGLFIQKNERGKLRFVIEETSKGIVFAIVSLATILLFAGSFNSQIFSIVTQKIMGEKNYIQAEESISVINGKYKLISDVQYDSDKPRSYMDIMTKNGKVDPDRPTFFYIHGGGWVAGDKMEGDPHSETNDSNLLYQYKKMVDAGYNVVTINYPLAPQYHHPVQVQQVSDAISFLKDYGKGYGIGTDKIVMSGGSAGGQLAAEFVTIQANPEYAKMVKVKPVISLDNIKAQVLEVPMLDPVRNHKTDRENILNDYMFGQYFSAYVDQPLVVYRSKLNKKLNLIEYINEDFPPTFLSDGNFGSFSDQSKDYFVSLSQNDVKADIYIPDIDEGRAGHGFMGDIDSKETQTFTKKKLEFLNSIDSLNTKKNKQREEKRERAQ</sequence>
<keyword evidence="5" id="KW-1185">Reference proteome</keyword>
<feature type="transmembrane region" description="Helical" evidence="2">
    <location>
        <begin position="82"/>
        <end position="103"/>
    </location>
</feature>
<protein>
    <recommendedName>
        <fullName evidence="3">BD-FAE-like domain-containing protein</fullName>
    </recommendedName>
</protein>
<feature type="transmembrane region" description="Helical" evidence="2">
    <location>
        <begin position="123"/>
        <end position="140"/>
    </location>
</feature>
<comment type="caution">
    <text evidence="4">The sequence shown here is derived from an EMBL/GenBank/DDBJ whole genome shotgun (WGS) entry which is preliminary data.</text>
</comment>
<dbReference type="InterPro" id="IPR050300">
    <property type="entry name" value="GDXG_lipolytic_enzyme"/>
</dbReference>
<proteinExistence type="predicted"/>
<dbReference type="SUPFAM" id="SSF53474">
    <property type="entry name" value="alpha/beta-Hydrolases"/>
    <property type="match status" value="1"/>
</dbReference>
<dbReference type="OrthoDB" id="9815425at2"/>
<evidence type="ECO:0000313" key="4">
    <source>
        <dbReference type="EMBL" id="EKU49011.1"/>
    </source>
</evidence>
<name>K9ASH7_9STAP</name>
<gene>
    <name evidence="4" type="ORF">C273_04380</name>
</gene>
<keyword evidence="1" id="KW-0378">Hydrolase</keyword>
<dbReference type="PATRIC" id="fig|1229783.3.peg.883"/>
<accession>K9ASH7</accession>
<dbReference type="Proteomes" id="UP000009885">
    <property type="component" value="Unassembled WGS sequence"/>
</dbReference>
<feature type="transmembrane region" description="Helical" evidence="2">
    <location>
        <begin position="34"/>
        <end position="52"/>
    </location>
</feature>
<dbReference type="PANTHER" id="PTHR48081:SF6">
    <property type="entry name" value="PEPTIDASE S9 PROLYL OLIGOPEPTIDASE CATALYTIC DOMAIN-CONTAINING PROTEIN"/>
    <property type="match status" value="1"/>
</dbReference>
<dbReference type="PANTHER" id="PTHR48081">
    <property type="entry name" value="AB HYDROLASE SUPERFAMILY PROTEIN C4A8.06C"/>
    <property type="match status" value="1"/>
</dbReference>
<evidence type="ECO:0000259" key="3">
    <source>
        <dbReference type="Pfam" id="PF20434"/>
    </source>
</evidence>
<feature type="transmembrane region" description="Helical" evidence="2">
    <location>
        <begin position="59"/>
        <end position="76"/>
    </location>
</feature>
<evidence type="ECO:0000256" key="2">
    <source>
        <dbReference type="SAM" id="Phobius"/>
    </source>
</evidence>
<keyword evidence="2" id="KW-0472">Membrane</keyword>
<keyword evidence="2" id="KW-0812">Transmembrane</keyword>
<reference evidence="4 5" key="1">
    <citation type="journal article" date="2013" name="Genome Announc.">
        <title>Genome Sequence of Staphylococcus massiliensis Strain S46, Isolated from the Surface of Healthy Human Skin.</title>
        <authorList>
            <person name="Srivastav R."/>
            <person name="Singh A."/>
            <person name="Jangir P.K."/>
            <person name="Kumari C."/>
            <person name="Muduli S."/>
            <person name="Sharma R."/>
        </authorList>
    </citation>
    <scope>NUCLEOTIDE SEQUENCE [LARGE SCALE GENOMIC DNA]</scope>
    <source>
        <strain evidence="4 5">S46</strain>
    </source>
</reference>